<proteinExistence type="predicted"/>
<evidence type="ECO:0000313" key="2">
    <source>
        <dbReference type="Proteomes" id="UP001227230"/>
    </source>
</evidence>
<sequence length="240" mass="26937">MMQECIYKEHARREHLPQQILACGCPSGQNMNYVALGRMSPDSIILWMGWVVGNTQCLCYVSSSQNTMASVYGEVDDNRIPDLVCGHGLIKVQCYTGIEKIPGSHQVLHMVPLQQMEGVPKLWLKSETPQESCLRKYETLWLVAETAEALMEALKTALISQLVLIPWLSSMGDGYLTFWLWKNLPRVWWVASSSHSASKEDSMVRPQLEVGRPVAVEAQVWSLEQGSLLGLSDGLKETRT</sequence>
<gene>
    <name evidence="1" type="ORF">VitviT2T_016922</name>
</gene>
<protein>
    <submittedName>
        <fullName evidence="1">Uncharacterized protein</fullName>
    </submittedName>
</protein>
<reference evidence="1 2" key="1">
    <citation type="journal article" date="2023" name="Hortic Res">
        <title>The complete reference genome for grapevine (Vitis vinifera L.) genetics and breeding.</title>
        <authorList>
            <person name="Shi X."/>
            <person name="Cao S."/>
            <person name="Wang X."/>
            <person name="Huang S."/>
            <person name="Wang Y."/>
            <person name="Liu Z."/>
            <person name="Liu W."/>
            <person name="Leng X."/>
            <person name="Peng Y."/>
            <person name="Wang N."/>
            <person name="Wang Y."/>
            <person name="Ma Z."/>
            <person name="Xu X."/>
            <person name="Zhang F."/>
            <person name="Xue H."/>
            <person name="Zhong H."/>
            <person name="Wang Y."/>
            <person name="Zhang K."/>
            <person name="Velt A."/>
            <person name="Avia K."/>
            <person name="Holtgrawe D."/>
            <person name="Grimplet J."/>
            <person name="Matus J.T."/>
            <person name="Ware D."/>
            <person name="Wu X."/>
            <person name="Wang H."/>
            <person name="Liu C."/>
            <person name="Fang Y."/>
            <person name="Rustenholz C."/>
            <person name="Cheng Z."/>
            <person name="Xiao H."/>
            <person name="Zhou Y."/>
        </authorList>
    </citation>
    <scope>NUCLEOTIDE SEQUENCE [LARGE SCALE GENOMIC DNA]</scope>
    <source>
        <strain evidence="2">cv. Pinot noir / PN40024</strain>
        <tissue evidence="1">Leaf</tissue>
    </source>
</reference>
<dbReference type="Proteomes" id="UP001227230">
    <property type="component" value="Chromosome 11"/>
</dbReference>
<organism evidence="1 2">
    <name type="scientific">Vitis vinifera</name>
    <name type="common">Grape</name>
    <dbReference type="NCBI Taxonomy" id="29760"/>
    <lineage>
        <taxon>Eukaryota</taxon>
        <taxon>Viridiplantae</taxon>
        <taxon>Streptophyta</taxon>
        <taxon>Embryophyta</taxon>
        <taxon>Tracheophyta</taxon>
        <taxon>Spermatophyta</taxon>
        <taxon>Magnoliopsida</taxon>
        <taxon>eudicotyledons</taxon>
        <taxon>Gunneridae</taxon>
        <taxon>Pentapetalae</taxon>
        <taxon>rosids</taxon>
        <taxon>Vitales</taxon>
        <taxon>Vitaceae</taxon>
        <taxon>Viteae</taxon>
        <taxon>Vitis</taxon>
    </lineage>
</organism>
<dbReference type="EMBL" id="CP126658">
    <property type="protein sequence ID" value="WJZ98395.1"/>
    <property type="molecule type" value="Genomic_DNA"/>
</dbReference>
<keyword evidence="2" id="KW-1185">Reference proteome</keyword>
<accession>A0ABY9CUN4</accession>
<evidence type="ECO:0000313" key="1">
    <source>
        <dbReference type="EMBL" id="WJZ98395.1"/>
    </source>
</evidence>
<name>A0ABY9CUN4_VITVI</name>